<dbReference type="PROSITE" id="PS00041">
    <property type="entry name" value="HTH_ARAC_FAMILY_1"/>
    <property type="match status" value="1"/>
</dbReference>
<sequence length="254" mass="28661">MAYLAPNDAFNPDELGAAMVGIASLLGNHDSGLHQHKMGQLLFARKGCIRISLDGLLCLLPSSRAAWIPPGIKHRAEMRQVVDYRSLYFDLGQFPALPGEVKVIEVNALLRAVLERLAMADFDTDWQQVRYANLLSVCIEEMNQARQEPLLLVFPLDRRVSCLWENLEQLPLPLNLFAQQIGASEKTVSRIFQRETGMSYQEWRQQWRLLRAVEMLAEKGKLSETASALGFASDSAFIAFFKSRTGKTPRAYFS</sequence>
<protein>
    <submittedName>
        <fullName evidence="5">AraC family transcriptional regulator</fullName>
    </submittedName>
</protein>
<dbReference type="Gene3D" id="1.10.10.60">
    <property type="entry name" value="Homeodomain-like"/>
    <property type="match status" value="1"/>
</dbReference>
<proteinExistence type="predicted"/>
<feature type="domain" description="HTH araC/xylS-type" evidence="4">
    <location>
        <begin position="157"/>
        <end position="254"/>
    </location>
</feature>
<keyword evidence="1" id="KW-0805">Transcription regulation</keyword>
<dbReference type="InterPro" id="IPR011051">
    <property type="entry name" value="RmlC_Cupin_sf"/>
</dbReference>
<dbReference type="SUPFAM" id="SSF51182">
    <property type="entry name" value="RmlC-like cupins"/>
    <property type="match status" value="1"/>
</dbReference>
<evidence type="ECO:0000256" key="2">
    <source>
        <dbReference type="ARBA" id="ARBA00023125"/>
    </source>
</evidence>
<dbReference type="EMBL" id="JBHTBQ010000004">
    <property type="protein sequence ID" value="MFC7418601.1"/>
    <property type="molecule type" value="Genomic_DNA"/>
</dbReference>
<accession>A0ABW2QS86</accession>
<dbReference type="PROSITE" id="PS01124">
    <property type="entry name" value="HTH_ARAC_FAMILY_2"/>
    <property type="match status" value="1"/>
</dbReference>
<organism evidence="5 6">
    <name type="scientific">Iodobacter arcticus</name>
    <dbReference type="NCBI Taxonomy" id="590593"/>
    <lineage>
        <taxon>Bacteria</taxon>
        <taxon>Pseudomonadati</taxon>
        <taxon>Pseudomonadota</taxon>
        <taxon>Betaproteobacteria</taxon>
        <taxon>Neisseriales</taxon>
        <taxon>Chitinibacteraceae</taxon>
        <taxon>Iodobacter</taxon>
    </lineage>
</organism>
<evidence type="ECO:0000313" key="5">
    <source>
        <dbReference type="EMBL" id="MFC7418601.1"/>
    </source>
</evidence>
<dbReference type="Proteomes" id="UP001596473">
    <property type="component" value="Unassembled WGS sequence"/>
</dbReference>
<dbReference type="CDD" id="cd06124">
    <property type="entry name" value="cupin_NimR-like_N"/>
    <property type="match status" value="1"/>
</dbReference>
<dbReference type="Pfam" id="PF02311">
    <property type="entry name" value="AraC_binding"/>
    <property type="match status" value="1"/>
</dbReference>
<dbReference type="RefSeq" id="WP_380185681.1">
    <property type="nucleotide sequence ID" value="NZ_JBHTBQ010000004.1"/>
</dbReference>
<dbReference type="InterPro" id="IPR003313">
    <property type="entry name" value="AraC-bd"/>
</dbReference>
<dbReference type="Pfam" id="PF12833">
    <property type="entry name" value="HTH_18"/>
    <property type="match status" value="1"/>
</dbReference>
<evidence type="ECO:0000256" key="1">
    <source>
        <dbReference type="ARBA" id="ARBA00023015"/>
    </source>
</evidence>
<dbReference type="SUPFAM" id="SSF46689">
    <property type="entry name" value="Homeodomain-like"/>
    <property type="match status" value="1"/>
</dbReference>
<dbReference type="SMART" id="SM00342">
    <property type="entry name" value="HTH_ARAC"/>
    <property type="match status" value="1"/>
</dbReference>
<gene>
    <name evidence="5" type="ORF">ACFQNF_01750</name>
</gene>
<evidence type="ECO:0000313" key="6">
    <source>
        <dbReference type="Proteomes" id="UP001596473"/>
    </source>
</evidence>
<evidence type="ECO:0000256" key="3">
    <source>
        <dbReference type="ARBA" id="ARBA00023163"/>
    </source>
</evidence>
<dbReference type="InterPro" id="IPR018062">
    <property type="entry name" value="HTH_AraC-typ_CS"/>
</dbReference>
<comment type="caution">
    <text evidence="5">The sequence shown here is derived from an EMBL/GenBank/DDBJ whole genome shotgun (WGS) entry which is preliminary data.</text>
</comment>
<evidence type="ECO:0000259" key="4">
    <source>
        <dbReference type="PROSITE" id="PS01124"/>
    </source>
</evidence>
<keyword evidence="6" id="KW-1185">Reference proteome</keyword>
<dbReference type="PANTHER" id="PTHR11019">
    <property type="entry name" value="HTH-TYPE TRANSCRIPTIONAL REGULATOR NIMR"/>
    <property type="match status" value="1"/>
</dbReference>
<reference evidence="6" key="1">
    <citation type="journal article" date="2019" name="Int. J. Syst. Evol. Microbiol.">
        <title>The Global Catalogue of Microorganisms (GCM) 10K type strain sequencing project: providing services to taxonomists for standard genome sequencing and annotation.</title>
        <authorList>
            <consortium name="The Broad Institute Genomics Platform"/>
            <consortium name="The Broad Institute Genome Sequencing Center for Infectious Disease"/>
            <person name="Wu L."/>
            <person name="Ma J."/>
        </authorList>
    </citation>
    <scope>NUCLEOTIDE SEQUENCE [LARGE SCALE GENOMIC DNA]</scope>
    <source>
        <strain evidence="6">CCUG 62945</strain>
    </source>
</reference>
<dbReference type="InterPro" id="IPR009057">
    <property type="entry name" value="Homeodomain-like_sf"/>
</dbReference>
<dbReference type="PANTHER" id="PTHR11019:SF159">
    <property type="entry name" value="TRANSCRIPTIONAL REGULATOR-RELATED"/>
    <property type="match status" value="1"/>
</dbReference>
<keyword evidence="3" id="KW-0804">Transcription</keyword>
<name>A0ABW2QS86_9NEIS</name>
<dbReference type="InterPro" id="IPR018060">
    <property type="entry name" value="HTH_AraC"/>
</dbReference>
<keyword evidence="2" id="KW-0238">DNA-binding</keyword>